<dbReference type="Pfam" id="PF12239">
    <property type="entry name" value="DUF3605"/>
    <property type="match status" value="1"/>
</dbReference>
<organism evidence="1 2">
    <name type="scientific">Phaeomoniella chlamydospora</name>
    <name type="common">Phaeoacremonium chlamydosporum</name>
    <dbReference type="NCBI Taxonomy" id="158046"/>
    <lineage>
        <taxon>Eukaryota</taxon>
        <taxon>Fungi</taxon>
        <taxon>Dikarya</taxon>
        <taxon>Ascomycota</taxon>
        <taxon>Pezizomycotina</taxon>
        <taxon>Eurotiomycetes</taxon>
        <taxon>Chaetothyriomycetidae</taxon>
        <taxon>Phaeomoniellales</taxon>
        <taxon>Phaeomoniellaceae</taxon>
        <taxon>Phaeomoniella</taxon>
    </lineage>
</organism>
<dbReference type="GO" id="GO:0005737">
    <property type="term" value="C:cytoplasm"/>
    <property type="evidence" value="ECO:0007669"/>
    <property type="project" value="TreeGrafter"/>
</dbReference>
<dbReference type="PANTHER" id="PTHR35020:SF4">
    <property type="entry name" value="N-ACETYLGLUCOSAMINE-INDUCED PROTEIN 1"/>
    <property type="match status" value="1"/>
</dbReference>
<dbReference type="GO" id="GO:0006044">
    <property type="term" value="P:N-acetylglucosamine metabolic process"/>
    <property type="evidence" value="ECO:0007669"/>
    <property type="project" value="TreeGrafter"/>
</dbReference>
<evidence type="ECO:0008006" key="3">
    <source>
        <dbReference type="Google" id="ProtNLM"/>
    </source>
</evidence>
<dbReference type="Proteomes" id="UP000053317">
    <property type="component" value="Unassembled WGS sequence"/>
</dbReference>
<reference evidence="1 2" key="2">
    <citation type="submission" date="2015-05" db="EMBL/GenBank/DDBJ databases">
        <authorList>
            <person name="Morales-Cruz A."/>
            <person name="Amrine K.C."/>
            <person name="Cantu D."/>
        </authorList>
    </citation>
    <scope>NUCLEOTIDE SEQUENCE [LARGE SCALE GENOMIC DNA]</scope>
    <source>
        <strain evidence="1">UCRPC4</strain>
    </source>
</reference>
<name>A0A0G2GVE1_PHACM</name>
<sequence>MFACDSKLTLYLDLGDINQFRRAPLDLRKYLKYTAKLKAAYSSISNFIITERLRWTTLEPRAGPFEHPEDYKILYNDWPYALDPQITHLVCWVKFELAEDPTTNRSTPEAEKQMDDFVTRTFGNHLPEGSVVWFKNYKALKSVHDLEHFHIMLHGASESFLRAVTGGDVPMVEKVGI</sequence>
<evidence type="ECO:0000313" key="1">
    <source>
        <dbReference type="EMBL" id="KKY27223.1"/>
    </source>
</evidence>
<dbReference type="AlphaFoldDB" id="A0A0G2GVE1"/>
<protein>
    <recommendedName>
        <fullName evidence="3">N-acetylglucosamine-induced protein 1</fullName>
    </recommendedName>
</protein>
<dbReference type="InterPro" id="IPR022036">
    <property type="entry name" value="DUF3605"/>
</dbReference>
<dbReference type="EMBL" id="LCWF01000027">
    <property type="protein sequence ID" value="KKY27223.1"/>
    <property type="molecule type" value="Genomic_DNA"/>
</dbReference>
<gene>
    <name evidence="1" type="ORF">UCRPC4_g01206</name>
</gene>
<dbReference type="OrthoDB" id="10053431at2759"/>
<reference evidence="1 2" key="1">
    <citation type="submission" date="2015-05" db="EMBL/GenBank/DDBJ databases">
        <title>Distinctive expansion of gene families associated with plant cell wall degradation and secondary metabolism in the genomes of grapevine trunk pathogens.</title>
        <authorList>
            <person name="Lawrence D.P."/>
            <person name="Travadon R."/>
            <person name="Rolshausen P.E."/>
            <person name="Baumgartner K."/>
        </authorList>
    </citation>
    <scope>NUCLEOTIDE SEQUENCE [LARGE SCALE GENOMIC DNA]</scope>
    <source>
        <strain evidence="1">UCRPC4</strain>
    </source>
</reference>
<proteinExistence type="predicted"/>
<comment type="caution">
    <text evidence="1">The sequence shown here is derived from an EMBL/GenBank/DDBJ whole genome shotgun (WGS) entry which is preliminary data.</text>
</comment>
<dbReference type="PANTHER" id="PTHR35020">
    <property type="entry name" value="N-ACETYLGLUCOSAMINE-INDUCED PROTEIN 1"/>
    <property type="match status" value="1"/>
</dbReference>
<keyword evidence="2" id="KW-1185">Reference proteome</keyword>
<evidence type="ECO:0000313" key="2">
    <source>
        <dbReference type="Proteomes" id="UP000053317"/>
    </source>
</evidence>
<accession>A0A0G2GVE1</accession>